<sequence>MGQKIHPLGFRLGITQKHRSQWFPKAKHYPQLVFEDNTLRKTLFDRFPEAGITDIHIERKLDQIKIEIKAARPGIILGRESQGKALEVLRAELEQKLKKQRAKTNFSGYLDEGLDLQIAITVKKLANPFSEAAFITDTLIEQLETRVAFRRALKQALKKAKRAGVKGIKIQVSGRLNGAEIARSEWVREGRVPLQTLRAEIDYCYRTAKTIYGLLGIKVWVFKGEVLDSK</sequence>
<dbReference type="InterPro" id="IPR057258">
    <property type="entry name" value="Ribosomal_uS3"/>
</dbReference>
<dbReference type="FunFam" id="3.30.300.20:FF:000001">
    <property type="entry name" value="30S ribosomal protein S3"/>
    <property type="match status" value="1"/>
</dbReference>
<dbReference type="RefSeq" id="YP_009105425.1">
    <property type="nucleotide sequence ID" value="NC_025532.1"/>
</dbReference>
<feature type="domain" description="KH type-2" evidence="10">
    <location>
        <begin position="39"/>
        <end position="126"/>
    </location>
</feature>
<dbReference type="Pfam" id="PF00189">
    <property type="entry name" value="Ribosomal_S3_C"/>
    <property type="match status" value="1"/>
</dbReference>
<dbReference type="SUPFAM" id="SSF54814">
    <property type="entry name" value="Prokaryotic type KH domain (KH-domain type II)"/>
    <property type="match status" value="1"/>
</dbReference>
<evidence type="ECO:0000256" key="7">
    <source>
        <dbReference type="HAMAP-Rule" id="MF_01309"/>
    </source>
</evidence>
<keyword evidence="3 7" id="KW-0694">RNA-binding</keyword>
<keyword evidence="2 7" id="KW-0699">rRNA-binding</keyword>
<dbReference type="Pfam" id="PF07650">
    <property type="entry name" value="KH_2"/>
    <property type="match status" value="1"/>
</dbReference>
<evidence type="ECO:0000256" key="2">
    <source>
        <dbReference type="ARBA" id="ARBA00022730"/>
    </source>
</evidence>
<dbReference type="GO" id="GO:0022627">
    <property type="term" value="C:cytosolic small ribosomal subunit"/>
    <property type="evidence" value="ECO:0007669"/>
    <property type="project" value="TreeGrafter"/>
</dbReference>
<dbReference type="GeneID" id="22159268"/>
<gene>
    <name evidence="7 11" type="primary">rps3</name>
</gene>
<keyword evidence="9 11" id="KW-0934">Plastid</keyword>
<evidence type="ECO:0000256" key="5">
    <source>
        <dbReference type="ARBA" id="ARBA00023274"/>
    </source>
</evidence>
<comment type="subunit">
    <text evidence="7 9">Part of the 30S ribosomal subunit.</text>
</comment>
<dbReference type="PANTHER" id="PTHR11760">
    <property type="entry name" value="30S/40S RIBOSOMAL PROTEIN S3"/>
    <property type="match status" value="1"/>
</dbReference>
<comment type="subcellular location">
    <subcellularLocation>
        <location evidence="7 9">Plastid</location>
        <location evidence="7 9">Chloroplast</location>
    </subcellularLocation>
</comment>
<dbReference type="NCBIfam" id="TIGR01009">
    <property type="entry name" value="rpsC_bact"/>
    <property type="match status" value="1"/>
</dbReference>
<name>A0A097KLJ4_9CHLO</name>
<dbReference type="HAMAP" id="MF_01309_B">
    <property type="entry name" value="Ribosomal_uS3_B"/>
    <property type="match status" value="1"/>
</dbReference>
<evidence type="ECO:0000256" key="8">
    <source>
        <dbReference type="RuleBase" id="RU003624"/>
    </source>
</evidence>
<dbReference type="CDD" id="cd02412">
    <property type="entry name" value="KH-II_30S_S3"/>
    <property type="match status" value="1"/>
</dbReference>
<dbReference type="Gene3D" id="3.30.1140.32">
    <property type="entry name" value="Ribosomal protein S3, C-terminal domain"/>
    <property type="match status" value="1"/>
</dbReference>
<evidence type="ECO:0000256" key="6">
    <source>
        <dbReference type="ARBA" id="ARBA00035154"/>
    </source>
</evidence>
<dbReference type="InterPro" id="IPR018280">
    <property type="entry name" value="Ribosomal_uS3_CS"/>
</dbReference>
<dbReference type="Gene3D" id="3.30.300.20">
    <property type="match status" value="1"/>
</dbReference>
<reference evidence="11" key="1">
    <citation type="journal article" date="2014" name="BMC Evol. Biol.">
        <title>Chloroplast phylogenomic analysis resolves deep-level relationships within the green algal class Trebouxiophyceae.</title>
        <authorList>
            <person name="Lemieux C."/>
            <person name="Otis C."/>
            <person name="Turmel M."/>
        </authorList>
    </citation>
    <scope>NUCLEOTIDE SEQUENCE</scope>
</reference>
<dbReference type="InterPro" id="IPR001351">
    <property type="entry name" value="Ribosomal_uS3_C"/>
</dbReference>
<dbReference type="InterPro" id="IPR004044">
    <property type="entry name" value="KH_dom_type_2"/>
</dbReference>
<evidence type="ECO:0000256" key="4">
    <source>
        <dbReference type="ARBA" id="ARBA00022980"/>
    </source>
</evidence>
<dbReference type="InterPro" id="IPR015946">
    <property type="entry name" value="KH_dom-like_a/b"/>
</dbReference>
<dbReference type="PROSITE" id="PS50823">
    <property type="entry name" value="KH_TYPE_2"/>
    <property type="match status" value="1"/>
</dbReference>
<keyword evidence="9 11" id="KW-0150">Chloroplast</keyword>
<accession>A0A097KLJ4</accession>
<dbReference type="GO" id="GO:0009507">
    <property type="term" value="C:chloroplast"/>
    <property type="evidence" value="ECO:0007669"/>
    <property type="project" value="UniProtKB-SubCell"/>
</dbReference>
<comment type="similarity">
    <text evidence="1 7 8">Belongs to the universal ribosomal protein uS3 family.</text>
</comment>
<evidence type="ECO:0000313" key="11">
    <source>
        <dbReference type="EMBL" id="AIT94052.1"/>
    </source>
</evidence>
<evidence type="ECO:0000256" key="3">
    <source>
        <dbReference type="ARBA" id="ARBA00022884"/>
    </source>
</evidence>
<evidence type="ECO:0000259" key="10">
    <source>
        <dbReference type="PROSITE" id="PS50823"/>
    </source>
</evidence>
<keyword evidence="4 7" id="KW-0689">Ribosomal protein</keyword>
<dbReference type="GO" id="GO:0006412">
    <property type="term" value="P:translation"/>
    <property type="evidence" value="ECO:0007669"/>
    <property type="project" value="UniProtKB-UniRule"/>
</dbReference>
<dbReference type="PROSITE" id="PS00548">
    <property type="entry name" value="RIBOSOMAL_S3"/>
    <property type="match status" value="1"/>
</dbReference>
<evidence type="ECO:0000256" key="9">
    <source>
        <dbReference type="RuleBase" id="RU003626"/>
    </source>
</evidence>
<dbReference type="GO" id="GO:0003735">
    <property type="term" value="F:structural constituent of ribosome"/>
    <property type="evidence" value="ECO:0007669"/>
    <property type="project" value="InterPro"/>
</dbReference>
<organism evidence="11">
    <name type="scientific">Parietochloris pseudoalveolaris</name>
    <dbReference type="NCBI Taxonomy" id="3102"/>
    <lineage>
        <taxon>Eukaryota</taxon>
        <taxon>Viridiplantae</taxon>
        <taxon>Chlorophyta</taxon>
        <taxon>core chlorophytes</taxon>
        <taxon>Trebouxiophyceae</taxon>
        <taxon>Trebouxiales</taxon>
        <taxon>Trebouxiaceae</taxon>
        <taxon>Parietochloris</taxon>
    </lineage>
</organism>
<dbReference type="AlphaFoldDB" id="A0A097KLJ4"/>
<dbReference type="InterPro" id="IPR005704">
    <property type="entry name" value="Ribosomal_uS3_bac-typ"/>
</dbReference>
<dbReference type="GO" id="GO:0019843">
    <property type="term" value="F:rRNA binding"/>
    <property type="evidence" value="ECO:0007669"/>
    <property type="project" value="UniProtKB-UniRule"/>
</dbReference>
<dbReference type="InterPro" id="IPR009019">
    <property type="entry name" value="KH_sf_prok-type"/>
</dbReference>
<dbReference type="SUPFAM" id="SSF54821">
    <property type="entry name" value="Ribosomal protein S3 C-terminal domain"/>
    <property type="match status" value="1"/>
</dbReference>
<keyword evidence="5 7" id="KW-0687">Ribonucleoprotein</keyword>
<dbReference type="PANTHER" id="PTHR11760:SF19">
    <property type="entry name" value="SMALL RIBOSOMAL SUBUNIT PROTEIN US3C"/>
    <property type="match status" value="1"/>
</dbReference>
<evidence type="ECO:0000256" key="1">
    <source>
        <dbReference type="ARBA" id="ARBA00010761"/>
    </source>
</evidence>
<dbReference type="InterPro" id="IPR036419">
    <property type="entry name" value="Ribosomal_S3_C_sf"/>
</dbReference>
<dbReference type="EMBL" id="KM462869">
    <property type="protein sequence ID" value="AIT94052.1"/>
    <property type="molecule type" value="Genomic_DNA"/>
</dbReference>
<protein>
    <recommendedName>
        <fullName evidence="6 7">Small ribosomal subunit protein uS3c</fullName>
    </recommendedName>
</protein>
<geneLocation type="chloroplast" evidence="11"/>
<proteinExistence type="inferred from homology"/>